<dbReference type="EMBL" id="LXQA010650096">
    <property type="protein sequence ID" value="MCI64146.1"/>
    <property type="molecule type" value="Genomic_DNA"/>
</dbReference>
<accession>A0A392TVK1</accession>
<dbReference type="Proteomes" id="UP000265520">
    <property type="component" value="Unassembled WGS sequence"/>
</dbReference>
<dbReference type="AlphaFoldDB" id="A0A392TVK1"/>
<protein>
    <submittedName>
        <fullName evidence="1">Uncharacterized protein</fullName>
    </submittedName>
</protein>
<evidence type="ECO:0000313" key="1">
    <source>
        <dbReference type="EMBL" id="MCI64146.1"/>
    </source>
</evidence>
<evidence type="ECO:0000313" key="2">
    <source>
        <dbReference type="Proteomes" id="UP000265520"/>
    </source>
</evidence>
<feature type="non-terminal residue" evidence="1">
    <location>
        <position position="85"/>
    </location>
</feature>
<sequence length="85" mass="9583">AIQQDGNIAVMGTWDNNIWSWKLDWTVALNETDAELARDLHELIVQVGPNSNSSDRRKWKPNSVGLFSVRSAYEVQQSLTQTAPI</sequence>
<reference evidence="1 2" key="1">
    <citation type="journal article" date="2018" name="Front. Plant Sci.">
        <title>Red Clover (Trifolium pratense) and Zigzag Clover (T. medium) - A Picture of Genomic Similarities and Differences.</title>
        <authorList>
            <person name="Dluhosova J."/>
            <person name="Istvanek J."/>
            <person name="Nedelnik J."/>
            <person name="Repkova J."/>
        </authorList>
    </citation>
    <scope>NUCLEOTIDE SEQUENCE [LARGE SCALE GENOMIC DNA]</scope>
    <source>
        <strain evidence="2">cv. 10/8</strain>
        <tissue evidence="1">Leaf</tissue>
    </source>
</reference>
<keyword evidence="2" id="KW-1185">Reference proteome</keyword>
<feature type="non-terminal residue" evidence="1">
    <location>
        <position position="1"/>
    </location>
</feature>
<name>A0A392TVK1_9FABA</name>
<proteinExistence type="predicted"/>
<organism evidence="1 2">
    <name type="scientific">Trifolium medium</name>
    <dbReference type="NCBI Taxonomy" id="97028"/>
    <lineage>
        <taxon>Eukaryota</taxon>
        <taxon>Viridiplantae</taxon>
        <taxon>Streptophyta</taxon>
        <taxon>Embryophyta</taxon>
        <taxon>Tracheophyta</taxon>
        <taxon>Spermatophyta</taxon>
        <taxon>Magnoliopsida</taxon>
        <taxon>eudicotyledons</taxon>
        <taxon>Gunneridae</taxon>
        <taxon>Pentapetalae</taxon>
        <taxon>rosids</taxon>
        <taxon>fabids</taxon>
        <taxon>Fabales</taxon>
        <taxon>Fabaceae</taxon>
        <taxon>Papilionoideae</taxon>
        <taxon>50 kb inversion clade</taxon>
        <taxon>NPAAA clade</taxon>
        <taxon>Hologalegina</taxon>
        <taxon>IRL clade</taxon>
        <taxon>Trifolieae</taxon>
        <taxon>Trifolium</taxon>
    </lineage>
</organism>
<comment type="caution">
    <text evidence="1">The sequence shown here is derived from an EMBL/GenBank/DDBJ whole genome shotgun (WGS) entry which is preliminary data.</text>
</comment>